<dbReference type="Pfam" id="PF05649">
    <property type="entry name" value="Peptidase_M13_N"/>
    <property type="match status" value="1"/>
</dbReference>
<dbReference type="Gene3D" id="1.10.1380.10">
    <property type="entry name" value="Neutral endopeptidase , domain2"/>
    <property type="match status" value="1"/>
</dbReference>
<dbReference type="PANTHER" id="PTHR11733">
    <property type="entry name" value="ZINC METALLOPROTEASE FAMILY M13 NEPRILYSIN-RELATED"/>
    <property type="match status" value="1"/>
</dbReference>
<dbReference type="GO" id="GO:0004222">
    <property type="term" value="F:metalloendopeptidase activity"/>
    <property type="evidence" value="ECO:0007669"/>
    <property type="project" value="InterPro"/>
</dbReference>
<keyword evidence="5" id="KW-0378">Hydrolase</keyword>
<comment type="cofactor">
    <cofactor evidence="1">
        <name>Zn(2+)</name>
        <dbReference type="ChEBI" id="CHEBI:29105"/>
    </cofactor>
</comment>
<name>A0A249K8C0_9ACTN</name>
<keyword evidence="3" id="KW-0645">Protease</keyword>
<dbReference type="PRINTS" id="PR00786">
    <property type="entry name" value="NEPRILYSIN"/>
</dbReference>
<dbReference type="InterPro" id="IPR024079">
    <property type="entry name" value="MetalloPept_cat_dom_sf"/>
</dbReference>
<dbReference type="KEGG" id="nhi:B1s21160_01500"/>
<reference evidence="10 11" key="1">
    <citation type="submission" date="2016-07" db="EMBL/GenBank/DDBJ databases">
        <title>High microdiversification within the ubiquitous acI lineage of Actinobacteria.</title>
        <authorList>
            <person name="Neuenschwander S.M."/>
            <person name="Salcher M."/>
            <person name="Ghai R."/>
            <person name="Pernthaler J."/>
        </authorList>
    </citation>
    <scope>NUCLEOTIDE SEQUENCE [LARGE SCALE GENOMIC DNA]</scope>
    <source>
        <strain evidence="10">MMS-21-160</strain>
    </source>
</reference>
<evidence type="ECO:0000259" key="9">
    <source>
        <dbReference type="Pfam" id="PF05649"/>
    </source>
</evidence>
<dbReference type="PANTHER" id="PTHR11733:SF167">
    <property type="entry name" value="FI17812P1-RELATED"/>
    <property type="match status" value="1"/>
</dbReference>
<dbReference type="GO" id="GO:0016485">
    <property type="term" value="P:protein processing"/>
    <property type="evidence" value="ECO:0007669"/>
    <property type="project" value="TreeGrafter"/>
</dbReference>
<dbReference type="GO" id="GO:0046872">
    <property type="term" value="F:metal ion binding"/>
    <property type="evidence" value="ECO:0007669"/>
    <property type="project" value="UniProtKB-KW"/>
</dbReference>
<evidence type="ECO:0000256" key="2">
    <source>
        <dbReference type="ARBA" id="ARBA00007357"/>
    </source>
</evidence>
<dbReference type="OrthoDB" id="9775677at2"/>
<feature type="domain" description="Peptidase M13 N-terminal" evidence="9">
    <location>
        <begin position="16"/>
        <end position="393"/>
    </location>
</feature>
<evidence type="ECO:0000256" key="4">
    <source>
        <dbReference type="ARBA" id="ARBA00022723"/>
    </source>
</evidence>
<proteinExistence type="inferred from homology"/>
<evidence type="ECO:0000256" key="5">
    <source>
        <dbReference type="ARBA" id="ARBA00022801"/>
    </source>
</evidence>
<keyword evidence="11" id="KW-1185">Reference proteome</keyword>
<gene>
    <name evidence="10" type="ORF">B1s21160_01500</name>
</gene>
<dbReference type="InterPro" id="IPR008753">
    <property type="entry name" value="Peptidase_M13_N"/>
</dbReference>
<organism evidence="10 11">
    <name type="scientific">Candidatus Nanopelagicus hibericus</name>
    <dbReference type="NCBI Taxonomy" id="1884915"/>
    <lineage>
        <taxon>Bacteria</taxon>
        <taxon>Bacillati</taxon>
        <taxon>Actinomycetota</taxon>
        <taxon>Actinomycetes</taxon>
        <taxon>Candidatus Nanopelagicales</taxon>
        <taxon>Candidatus Nanopelagicaceae</taxon>
        <taxon>Candidatus Nanopelagicus</taxon>
    </lineage>
</organism>
<keyword evidence="6" id="KW-0862">Zinc</keyword>
<dbReference type="EMBL" id="CP016771">
    <property type="protein sequence ID" value="ASY13034.1"/>
    <property type="molecule type" value="Genomic_DNA"/>
</dbReference>
<evidence type="ECO:0000313" key="11">
    <source>
        <dbReference type="Proteomes" id="UP000217171"/>
    </source>
</evidence>
<dbReference type="SUPFAM" id="SSF55486">
    <property type="entry name" value="Metalloproteases ('zincins'), catalytic domain"/>
    <property type="match status" value="1"/>
</dbReference>
<evidence type="ECO:0000256" key="6">
    <source>
        <dbReference type="ARBA" id="ARBA00022833"/>
    </source>
</evidence>
<dbReference type="Proteomes" id="UP000217171">
    <property type="component" value="Chromosome"/>
</dbReference>
<dbReference type="Gene3D" id="3.40.390.10">
    <property type="entry name" value="Collagenase (Catalytic Domain)"/>
    <property type="match status" value="1"/>
</dbReference>
<keyword evidence="4" id="KW-0479">Metal-binding</keyword>
<dbReference type="GO" id="GO:0005886">
    <property type="term" value="C:plasma membrane"/>
    <property type="evidence" value="ECO:0007669"/>
    <property type="project" value="TreeGrafter"/>
</dbReference>
<keyword evidence="7" id="KW-0482">Metalloprotease</keyword>
<evidence type="ECO:0000313" key="10">
    <source>
        <dbReference type="EMBL" id="ASY13034.1"/>
    </source>
</evidence>
<comment type="similarity">
    <text evidence="2">Belongs to the peptidase M13 family.</text>
</comment>
<dbReference type="Pfam" id="PF01431">
    <property type="entry name" value="Peptidase_M13"/>
    <property type="match status" value="1"/>
</dbReference>
<evidence type="ECO:0000256" key="3">
    <source>
        <dbReference type="ARBA" id="ARBA00022670"/>
    </source>
</evidence>
<accession>A0A249K8C0</accession>
<dbReference type="PROSITE" id="PS51885">
    <property type="entry name" value="NEPRILYSIN"/>
    <property type="match status" value="1"/>
</dbReference>
<dbReference type="RefSeq" id="WP_095672113.1">
    <property type="nucleotide sequence ID" value="NZ_CP016771.1"/>
</dbReference>
<dbReference type="AlphaFoldDB" id="A0A249K8C0"/>
<protein>
    <submittedName>
        <fullName evidence="10">Putative endopeptidase</fullName>
    </submittedName>
</protein>
<sequence>MRSGLDLTHIDKNTRPQDDLFRFMNGKWLKESVIPEDRASDGAFYKLFEAAEKQVKQIILDQANSKAPNGSIAQKIGDLYNSYMDEAKIEKDHLTPIAKDLAAAQSFESATEFFELLGKFELEGLSTLFYSYVSTDDKDSARNILYLGQSGLSLPDESYYREEQYVDIRAAFIAHVKKMFELAGIDRAQQRADDLLALETQIASHHWDQVKDRDAILTYNKMSFEQLSQITPAFNWQLWIERSQTPPAALAELIVRQPSYLAGLDKLLADFDLEKWRTWLTWHLLSGASPYLSSAFVNENFAFYGTTLSGIPKLKERWKRGVGLVEGALGEAVGEIYVDRHFGAAAKERMVDLVKNLIQAYRNSIQSLDWMSQQTKEKAFVKLEKFTPKIGYPDKWRDYSKLSITPGDLIGNLEQIAKFSADYEYAKLGKPVDKTEWHMTPQTVNAYYNPGMNEIVFPAGILQPPFFDVLAEDDAANYGGIGAVIGHEIGHGFDDQGSKYDGDGNLVNWWSDADRVEFEKRTNKLIDQYNQLSPTDAPEVKVNGALTVGENIGDLGGLTIAYKAYLIALAGKQPPVIDGYTGTQRFFMGWAQSWRGKYRSEEVKRRVATDPHSPDEFRCNQIVTNLDEFYEAFSVANNDKHFMPADERVRIW</sequence>
<evidence type="ECO:0000256" key="1">
    <source>
        <dbReference type="ARBA" id="ARBA00001947"/>
    </source>
</evidence>
<dbReference type="CDD" id="cd08662">
    <property type="entry name" value="M13"/>
    <property type="match status" value="1"/>
</dbReference>
<evidence type="ECO:0000259" key="8">
    <source>
        <dbReference type="Pfam" id="PF01431"/>
    </source>
</evidence>
<dbReference type="InterPro" id="IPR000718">
    <property type="entry name" value="Peptidase_M13"/>
</dbReference>
<dbReference type="InterPro" id="IPR018497">
    <property type="entry name" value="Peptidase_M13_C"/>
</dbReference>
<dbReference type="InterPro" id="IPR042089">
    <property type="entry name" value="Peptidase_M13_dom_2"/>
</dbReference>
<evidence type="ECO:0000256" key="7">
    <source>
        <dbReference type="ARBA" id="ARBA00023049"/>
    </source>
</evidence>
<feature type="domain" description="Peptidase M13 C-terminal" evidence="8">
    <location>
        <begin position="445"/>
        <end position="644"/>
    </location>
</feature>